<protein>
    <submittedName>
        <fullName evidence="2">Uncharacterized protein</fullName>
    </submittedName>
</protein>
<keyword evidence="3" id="KW-1185">Reference proteome</keyword>
<dbReference type="Proteomes" id="UP000297245">
    <property type="component" value="Unassembled WGS sequence"/>
</dbReference>
<dbReference type="EMBL" id="ML179500">
    <property type="protein sequence ID" value="THU86377.1"/>
    <property type="molecule type" value="Genomic_DNA"/>
</dbReference>
<dbReference type="AlphaFoldDB" id="A0A4S8LBY2"/>
<evidence type="ECO:0000313" key="3">
    <source>
        <dbReference type="Proteomes" id="UP000297245"/>
    </source>
</evidence>
<evidence type="ECO:0000256" key="1">
    <source>
        <dbReference type="SAM" id="MobiDB-lite"/>
    </source>
</evidence>
<organism evidence="2 3">
    <name type="scientific">Dendrothele bispora (strain CBS 962.96)</name>
    <dbReference type="NCBI Taxonomy" id="1314807"/>
    <lineage>
        <taxon>Eukaryota</taxon>
        <taxon>Fungi</taxon>
        <taxon>Dikarya</taxon>
        <taxon>Basidiomycota</taxon>
        <taxon>Agaricomycotina</taxon>
        <taxon>Agaricomycetes</taxon>
        <taxon>Agaricomycetidae</taxon>
        <taxon>Agaricales</taxon>
        <taxon>Agaricales incertae sedis</taxon>
        <taxon>Dendrothele</taxon>
    </lineage>
</organism>
<dbReference type="PANTHER" id="PTHR35587">
    <property type="entry name" value="EXPRESSED PROTEIN"/>
    <property type="match status" value="1"/>
</dbReference>
<feature type="compositionally biased region" description="Low complexity" evidence="1">
    <location>
        <begin position="12"/>
        <end position="26"/>
    </location>
</feature>
<feature type="region of interest" description="Disordered" evidence="1">
    <location>
        <begin position="147"/>
        <end position="180"/>
    </location>
</feature>
<gene>
    <name evidence="2" type="ORF">K435DRAFT_868353</name>
</gene>
<sequence>MSYTDSFPTKAPGSSPRFSSSPNSSQSPPPASSHDRRAKYGNSNSQDPGDRVDDIDSINLAPSDTASVRRRGGIRRKYPSGDYGSGSNWDQNGGSHGGGGGGGGGRGYSDDSSNSDHEYYYPDENEQYNDDDGFLGDGLDQVGGNVAGNARNIGREVDRDSSLGRGPGERGVGRRGRRVKDDDKALKLRLDLNLDVEVQLKASVRGDLTLSLLCMPCESEQN</sequence>
<feature type="compositionally biased region" description="Gly residues" evidence="1">
    <location>
        <begin position="94"/>
        <end position="107"/>
    </location>
</feature>
<feature type="region of interest" description="Disordered" evidence="1">
    <location>
        <begin position="1"/>
        <end position="134"/>
    </location>
</feature>
<accession>A0A4S8LBY2</accession>
<feature type="compositionally biased region" description="Acidic residues" evidence="1">
    <location>
        <begin position="121"/>
        <end position="134"/>
    </location>
</feature>
<name>A0A4S8LBY2_DENBC</name>
<feature type="compositionally biased region" description="Basic residues" evidence="1">
    <location>
        <begin position="68"/>
        <end position="78"/>
    </location>
</feature>
<reference evidence="2 3" key="1">
    <citation type="journal article" date="2019" name="Nat. Ecol. Evol.">
        <title>Megaphylogeny resolves global patterns of mushroom evolution.</title>
        <authorList>
            <person name="Varga T."/>
            <person name="Krizsan K."/>
            <person name="Foldi C."/>
            <person name="Dima B."/>
            <person name="Sanchez-Garcia M."/>
            <person name="Sanchez-Ramirez S."/>
            <person name="Szollosi G.J."/>
            <person name="Szarkandi J.G."/>
            <person name="Papp V."/>
            <person name="Albert L."/>
            <person name="Andreopoulos W."/>
            <person name="Angelini C."/>
            <person name="Antonin V."/>
            <person name="Barry K.W."/>
            <person name="Bougher N.L."/>
            <person name="Buchanan P."/>
            <person name="Buyck B."/>
            <person name="Bense V."/>
            <person name="Catcheside P."/>
            <person name="Chovatia M."/>
            <person name="Cooper J."/>
            <person name="Damon W."/>
            <person name="Desjardin D."/>
            <person name="Finy P."/>
            <person name="Geml J."/>
            <person name="Haridas S."/>
            <person name="Hughes K."/>
            <person name="Justo A."/>
            <person name="Karasinski D."/>
            <person name="Kautmanova I."/>
            <person name="Kiss B."/>
            <person name="Kocsube S."/>
            <person name="Kotiranta H."/>
            <person name="LaButti K.M."/>
            <person name="Lechner B.E."/>
            <person name="Liimatainen K."/>
            <person name="Lipzen A."/>
            <person name="Lukacs Z."/>
            <person name="Mihaltcheva S."/>
            <person name="Morgado L.N."/>
            <person name="Niskanen T."/>
            <person name="Noordeloos M.E."/>
            <person name="Ohm R.A."/>
            <person name="Ortiz-Santana B."/>
            <person name="Ovrebo C."/>
            <person name="Racz N."/>
            <person name="Riley R."/>
            <person name="Savchenko A."/>
            <person name="Shiryaev A."/>
            <person name="Soop K."/>
            <person name="Spirin V."/>
            <person name="Szebenyi C."/>
            <person name="Tomsovsky M."/>
            <person name="Tulloss R.E."/>
            <person name="Uehling J."/>
            <person name="Grigoriev I.V."/>
            <person name="Vagvolgyi C."/>
            <person name="Papp T."/>
            <person name="Martin F.M."/>
            <person name="Miettinen O."/>
            <person name="Hibbett D.S."/>
            <person name="Nagy L.G."/>
        </authorList>
    </citation>
    <scope>NUCLEOTIDE SEQUENCE [LARGE SCALE GENOMIC DNA]</scope>
    <source>
        <strain evidence="2 3">CBS 962.96</strain>
    </source>
</reference>
<dbReference type="PANTHER" id="PTHR35587:SF6">
    <property type="entry name" value="BZIP DOMAIN-CONTAINING PROTEIN"/>
    <property type="match status" value="1"/>
</dbReference>
<proteinExistence type="predicted"/>
<evidence type="ECO:0000313" key="2">
    <source>
        <dbReference type="EMBL" id="THU86377.1"/>
    </source>
</evidence>
<feature type="compositionally biased region" description="Basic and acidic residues" evidence="1">
    <location>
        <begin position="153"/>
        <end position="172"/>
    </location>
</feature>